<reference evidence="1 2" key="1">
    <citation type="submission" date="2015-09" db="EMBL/GenBank/DDBJ databases">
        <title>Draft Genome Sequence of Bradyrhizobium manausense Strain BR 3351T, a Novel Symbiotic Nitrogen-Fixing Alphaproteobacterium Isolated from Brazilian Amazon Rain Forest.</title>
        <authorList>
            <person name="De Araujo J.L."/>
            <person name="Zilli J.E."/>
        </authorList>
    </citation>
    <scope>NUCLEOTIDE SEQUENCE [LARGE SCALE GENOMIC DNA]</scope>
    <source>
        <strain evidence="1 2">BR3351</strain>
    </source>
</reference>
<proteinExistence type="predicted"/>
<evidence type="ECO:0000313" key="1">
    <source>
        <dbReference type="EMBL" id="KRQ00210.1"/>
    </source>
</evidence>
<protein>
    <submittedName>
        <fullName evidence="1">Uncharacterized protein</fullName>
    </submittedName>
</protein>
<sequence>MARRPPTEADADDLPRYFVWVRGLEGPEPQKWVAMDFGVGDWKREQVLAWLELPMDERRLPLSMLARRYPPPKVETL</sequence>
<dbReference type="AlphaFoldDB" id="A0A0R3CYQ8"/>
<accession>A0A0R3CYQ8</accession>
<name>A0A0R3CYQ8_9BRAD</name>
<gene>
    <name evidence="1" type="ORF">AOQ71_41500</name>
</gene>
<dbReference type="OrthoDB" id="8241549at2"/>
<comment type="caution">
    <text evidence="1">The sequence shown here is derived from an EMBL/GenBank/DDBJ whole genome shotgun (WGS) entry which is preliminary data.</text>
</comment>
<keyword evidence="2" id="KW-1185">Reference proteome</keyword>
<dbReference type="STRING" id="989370.AOQ71_41500"/>
<dbReference type="EMBL" id="LJYG01000116">
    <property type="protein sequence ID" value="KRQ00210.1"/>
    <property type="molecule type" value="Genomic_DNA"/>
</dbReference>
<dbReference type="RefSeq" id="WP_057759589.1">
    <property type="nucleotide sequence ID" value="NZ_LJYG01000116.1"/>
</dbReference>
<evidence type="ECO:0000313" key="2">
    <source>
        <dbReference type="Proteomes" id="UP000051936"/>
    </source>
</evidence>
<organism evidence="1 2">
    <name type="scientific">Bradyrhizobium manausense</name>
    <dbReference type="NCBI Taxonomy" id="989370"/>
    <lineage>
        <taxon>Bacteria</taxon>
        <taxon>Pseudomonadati</taxon>
        <taxon>Pseudomonadota</taxon>
        <taxon>Alphaproteobacteria</taxon>
        <taxon>Hyphomicrobiales</taxon>
        <taxon>Nitrobacteraceae</taxon>
        <taxon>Bradyrhizobium</taxon>
    </lineage>
</organism>
<dbReference type="Proteomes" id="UP000051936">
    <property type="component" value="Unassembled WGS sequence"/>
</dbReference>